<dbReference type="PANTHER" id="PTHR18884">
    <property type="entry name" value="SEPTIN"/>
    <property type="match status" value="1"/>
</dbReference>
<evidence type="ECO:0000259" key="10">
    <source>
        <dbReference type="PROSITE" id="PS51719"/>
    </source>
</evidence>
<dbReference type="CDD" id="cd01850">
    <property type="entry name" value="CDC_Septin"/>
    <property type="match status" value="2"/>
</dbReference>
<comment type="subcellular location">
    <subcellularLocation>
        <location evidence="1">Cleavage furrow</location>
    </subcellularLocation>
</comment>
<keyword evidence="3 7" id="KW-0547">Nucleotide-binding</keyword>
<feature type="compositionally biased region" description="Low complexity" evidence="9">
    <location>
        <begin position="125"/>
        <end position="140"/>
    </location>
</feature>
<dbReference type="GO" id="GO:0005856">
    <property type="term" value="C:cytoskeleton"/>
    <property type="evidence" value="ECO:0007669"/>
    <property type="project" value="UniProtKB-ARBA"/>
</dbReference>
<evidence type="ECO:0000256" key="3">
    <source>
        <dbReference type="ARBA" id="ARBA00022741"/>
    </source>
</evidence>
<dbReference type="GO" id="GO:0051301">
    <property type="term" value="P:cell division"/>
    <property type="evidence" value="ECO:0007669"/>
    <property type="project" value="UniProtKB-KW"/>
</dbReference>
<dbReference type="Pfam" id="PF00735">
    <property type="entry name" value="Septin"/>
    <property type="match status" value="1"/>
</dbReference>
<keyword evidence="5 7" id="KW-0342">GTP-binding</keyword>
<evidence type="ECO:0000256" key="8">
    <source>
        <dbReference type="SAM" id="Coils"/>
    </source>
</evidence>
<dbReference type="SUPFAM" id="SSF52540">
    <property type="entry name" value="P-loop containing nucleoside triphosphate hydrolases"/>
    <property type="match status" value="2"/>
</dbReference>
<dbReference type="Gene3D" id="3.40.50.300">
    <property type="entry name" value="P-loop containing nucleotide triphosphate hydrolases"/>
    <property type="match status" value="2"/>
</dbReference>
<organism evidence="11">
    <name type="scientific">Magallana gigas</name>
    <name type="common">Pacific oyster</name>
    <name type="synonym">Crassostrea gigas</name>
    <dbReference type="NCBI Taxonomy" id="29159"/>
    <lineage>
        <taxon>Eukaryota</taxon>
        <taxon>Metazoa</taxon>
        <taxon>Spiralia</taxon>
        <taxon>Lophotrochozoa</taxon>
        <taxon>Mollusca</taxon>
        <taxon>Bivalvia</taxon>
        <taxon>Autobranchia</taxon>
        <taxon>Pteriomorphia</taxon>
        <taxon>Ostreida</taxon>
        <taxon>Ostreoidea</taxon>
        <taxon>Ostreidae</taxon>
        <taxon>Magallana</taxon>
    </lineage>
</organism>
<dbReference type="InterPro" id="IPR016491">
    <property type="entry name" value="Septin"/>
</dbReference>
<sequence>MEGNSNQRKFRSPFKFSLSTSSLKPSPNPTKSDPSAASILRPRKLLSNDNSKNRWSHSPIGSTQLPNDQAGSESKIHSLGRYETSSGVKYSAQPIIGRHHRENGVHHHEEERGRRIYDRPRSQVYPTSPLSLSPTDPLYDTPKTSNTQPASDTPTTAITSSGERESRCDGLPSPSGQSNKDLNQNYPAKVVEEEVKIVQERQLTASRSFGATDLGSRSVDRSVEGAGVGDGSVMSPVRPPRRSSSSSSAGRKPLTVVARESGETDAVKETGTKETKRERRLTRRISLEPKKVEDDEFIGFATLPDQVHRKAVKRGFEFSFMVVGETGLGKSTLINSLFLTDLYKDRKFPNHILDNAEQTVDIERKQLEIEEKGVKVRLSVVDTPGFSEALNGEKSWQPIIDYVDRQFEQYYQAESGVNRKNIQDSRVHCCLYFISPYGHGLKPIDVFMMKKLHHKVNIIPLIAKSDTLTPKERSHLKNKVMEQIEENHINIYKFPECDSDEDEEFKQQDRELKSAIPFAVVGSNTVVEVAGKKVRGRMYQWGIVEGETGLGKSTLINSLFLTDLYKDRKFPNHILDNAEQTVDIERKQLEIEEKGVKVRLSVVDTPGFSEALNGEKSWQPIIDYVDRQFEQYYQAESGVNRKNIQDSRVHCCLYFISPYGHGLKPIDVFMMKKLHHKVNIIPLIAKSDTLTPKERSHLKNKVMEQIEENHINIYKFPECDSDEDEEFKQQDRELKSAIPFAVVGSNTVVEVAGKKVRGRMYQWGIVEVENPAHCDFVKLRQMLISTHMQDLKDITSDIHYENYRAEHLAEQMKQSTRERMKLKRESMLNPGKMEDTDNLIAQKDAEIQRMQEMLAKMQAQLQTNPRTPVNGT</sequence>
<feature type="compositionally biased region" description="Basic and acidic residues" evidence="9">
    <location>
        <begin position="102"/>
        <end position="121"/>
    </location>
</feature>
<feature type="compositionally biased region" description="Polar residues" evidence="9">
    <location>
        <begin position="17"/>
        <end position="35"/>
    </location>
</feature>
<evidence type="ECO:0000256" key="9">
    <source>
        <dbReference type="SAM" id="MobiDB-lite"/>
    </source>
</evidence>
<feature type="compositionally biased region" description="Polar residues" evidence="9">
    <location>
        <begin position="174"/>
        <end position="183"/>
    </location>
</feature>
<feature type="coiled-coil region" evidence="8">
    <location>
        <begin position="805"/>
        <end position="860"/>
    </location>
</feature>
<comment type="similarity">
    <text evidence="7">Belongs to the TRAFAC class TrmE-Era-EngA-EngB-Septin-like GTPase superfamily. Septin GTPase family.</text>
</comment>
<dbReference type="InterPro" id="IPR030379">
    <property type="entry name" value="G_SEPTIN_dom"/>
</dbReference>
<proteinExistence type="inferred from homology"/>
<dbReference type="InterPro" id="IPR006073">
    <property type="entry name" value="GTP-bd"/>
</dbReference>
<feature type="compositionally biased region" description="Polar residues" evidence="9">
    <location>
        <begin position="59"/>
        <end position="72"/>
    </location>
</feature>
<dbReference type="GO" id="GO:0005525">
    <property type="term" value="F:GTP binding"/>
    <property type="evidence" value="ECO:0007669"/>
    <property type="project" value="UniProtKB-KW"/>
</dbReference>
<evidence type="ECO:0000256" key="1">
    <source>
        <dbReference type="ARBA" id="ARBA00004626"/>
    </source>
</evidence>
<feature type="region of interest" description="Disordered" evidence="9">
    <location>
        <begin position="212"/>
        <end position="279"/>
    </location>
</feature>
<dbReference type="PROSITE" id="PS51719">
    <property type="entry name" value="G_SEPTIN"/>
    <property type="match status" value="2"/>
</dbReference>
<accession>K1Q5H0</accession>
<dbReference type="AlphaFoldDB" id="K1Q5H0"/>
<name>K1Q5H0_MAGGI</name>
<feature type="domain" description="Septin-type G" evidence="10">
    <location>
        <begin position="314"/>
        <end position="539"/>
    </location>
</feature>
<feature type="compositionally biased region" description="Polar residues" evidence="9">
    <location>
        <begin position="142"/>
        <end position="161"/>
    </location>
</feature>
<evidence type="ECO:0000256" key="6">
    <source>
        <dbReference type="ARBA" id="ARBA00023306"/>
    </source>
</evidence>
<dbReference type="InParanoid" id="K1Q5H0"/>
<evidence type="ECO:0000256" key="2">
    <source>
        <dbReference type="ARBA" id="ARBA00022618"/>
    </source>
</evidence>
<keyword evidence="2" id="KW-0132">Cell division</keyword>
<evidence type="ECO:0000313" key="11">
    <source>
        <dbReference type="EMBL" id="EKC29128.1"/>
    </source>
</evidence>
<feature type="domain" description="Septin-type G" evidence="10">
    <location>
        <begin position="536"/>
        <end position="810"/>
    </location>
</feature>
<gene>
    <name evidence="11" type="ORF">CGI_10024246</name>
</gene>
<keyword evidence="6" id="KW-0131">Cell cycle</keyword>
<dbReference type="FunFam" id="3.40.50.300:FF:000162">
    <property type="entry name" value="septin-7 isoform X1"/>
    <property type="match status" value="2"/>
</dbReference>
<dbReference type="Pfam" id="PF01926">
    <property type="entry name" value="MMR_HSR1"/>
    <property type="match status" value="1"/>
</dbReference>
<reference evidence="11" key="1">
    <citation type="journal article" date="2012" name="Nature">
        <title>The oyster genome reveals stress adaptation and complexity of shell formation.</title>
        <authorList>
            <person name="Zhang G."/>
            <person name="Fang X."/>
            <person name="Guo X."/>
            <person name="Li L."/>
            <person name="Luo R."/>
            <person name="Xu F."/>
            <person name="Yang P."/>
            <person name="Zhang L."/>
            <person name="Wang X."/>
            <person name="Qi H."/>
            <person name="Xiong Z."/>
            <person name="Que H."/>
            <person name="Xie Y."/>
            <person name="Holland P.W."/>
            <person name="Paps J."/>
            <person name="Zhu Y."/>
            <person name="Wu F."/>
            <person name="Chen Y."/>
            <person name="Wang J."/>
            <person name="Peng C."/>
            <person name="Meng J."/>
            <person name="Yang L."/>
            <person name="Liu J."/>
            <person name="Wen B."/>
            <person name="Zhang N."/>
            <person name="Huang Z."/>
            <person name="Zhu Q."/>
            <person name="Feng Y."/>
            <person name="Mount A."/>
            <person name="Hedgecock D."/>
            <person name="Xu Z."/>
            <person name="Liu Y."/>
            <person name="Domazet-Loso T."/>
            <person name="Du Y."/>
            <person name="Sun X."/>
            <person name="Zhang S."/>
            <person name="Liu B."/>
            <person name="Cheng P."/>
            <person name="Jiang X."/>
            <person name="Li J."/>
            <person name="Fan D."/>
            <person name="Wang W."/>
            <person name="Fu W."/>
            <person name="Wang T."/>
            <person name="Wang B."/>
            <person name="Zhang J."/>
            <person name="Peng Z."/>
            <person name="Li Y."/>
            <person name="Li N."/>
            <person name="Wang J."/>
            <person name="Chen M."/>
            <person name="He Y."/>
            <person name="Tan F."/>
            <person name="Song X."/>
            <person name="Zheng Q."/>
            <person name="Huang R."/>
            <person name="Yang H."/>
            <person name="Du X."/>
            <person name="Chen L."/>
            <person name="Yang M."/>
            <person name="Gaffney P.M."/>
            <person name="Wang S."/>
            <person name="Luo L."/>
            <person name="She Z."/>
            <person name="Ming Y."/>
            <person name="Huang W."/>
            <person name="Zhang S."/>
            <person name="Huang B."/>
            <person name="Zhang Y."/>
            <person name="Qu T."/>
            <person name="Ni P."/>
            <person name="Miao G."/>
            <person name="Wang J."/>
            <person name="Wang Q."/>
            <person name="Steinberg C.E."/>
            <person name="Wang H."/>
            <person name="Li N."/>
            <person name="Qian L."/>
            <person name="Zhang G."/>
            <person name="Li Y."/>
            <person name="Yang H."/>
            <person name="Liu X."/>
            <person name="Wang J."/>
            <person name="Yin Y."/>
            <person name="Wang J."/>
        </authorList>
    </citation>
    <scope>NUCLEOTIDE SEQUENCE [LARGE SCALE GENOMIC DNA]</scope>
    <source>
        <strain evidence="11">05x7-T-G4-1.051#20</strain>
    </source>
</reference>
<dbReference type="InterPro" id="IPR027417">
    <property type="entry name" value="P-loop_NTPase"/>
</dbReference>
<feature type="compositionally biased region" description="Low complexity" evidence="9">
    <location>
        <begin position="232"/>
        <end position="248"/>
    </location>
</feature>
<dbReference type="HOGENOM" id="CLU_329358_0_0_1"/>
<feature type="region of interest" description="Disordered" evidence="9">
    <location>
        <begin position="1"/>
        <end position="183"/>
    </location>
</feature>
<dbReference type="EMBL" id="JH819020">
    <property type="protein sequence ID" value="EKC29128.1"/>
    <property type="molecule type" value="Genomic_DNA"/>
</dbReference>
<evidence type="ECO:0000256" key="5">
    <source>
        <dbReference type="ARBA" id="ARBA00023134"/>
    </source>
</evidence>
<dbReference type="GO" id="GO:0032154">
    <property type="term" value="C:cleavage furrow"/>
    <property type="evidence" value="ECO:0007669"/>
    <property type="project" value="UniProtKB-SubCell"/>
</dbReference>
<protein>
    <submittedName>
        <fullName evidence="11">Septin-4</fullName>
    </submittedName>
</protein>
<keyword evidence="4 8" id="KW-0175">Coiled coil</keyword>
<feature type="compositionally biased region" description="Basic and acidic residues" evidence="9">
    <location>
        <begin position="260"/>
        <end position="277"/>
    </location>
</feature>
<evidence type="ECO:0000256" key="7">
    <source>
        <dbReference type="RuleBase" id="RU004560"/>
    </source>
</evidence>
<evidence type="ECO:0000256" key="4">
    <source>
        <dbReference type="ARBA" id="ARBA00023054"/>
    </source>
</evidence>